<name>A0A6I4IE86_9FLAO</name>
<keyword evidence="2" id="KW-1185">Reference proteome</keyword>
<gene>
    <name evidence="1" type="ORF">GOQ30_01690</name>
</gene>
<organism evidence="1 2">
    <name type="scientific">Flavobacterium profundi</name>
    <dbReference type="NCBI Taxonomy" id="1774945"/>
    <lineage>
        <taxon>Bacteria</taxon>
        <taxon>Pseudomonadati</taxon>
        <taxon>Bacteroidota</taxon>
        <taxon>Flavobacteriia</taxon>
        <taxon>Flavobacteriales</taxon>
        <taxon>Flavobacteriaceae</taxon>
        <taxon>Flavobacterium</taxon>
    </lineage>
</organism>
<evidence type="ECO:0000313" key="1">
    <source>
        <dbReference type="EMBL" id="MVO07875.1"/>
    </source>
</evidence>
<evidence type="ECO:0000313" key="2">
    <source>
        <dbReference type="Proteomes" id="UP000431264"/>
    </source>
</evidence>
<accession>A0A6I4IE86</accession>
<evidence type="ECO:0008006" key="3">
    <source>
        <dbReference type="Google" id="ProtNLM"/>
    </source>
</evidence>
<dbReference type="Proteomes" id="UP000431264">
    <property type="component" value="Unassembled WGS sequence"/>
</dbReference>
<dbReference type="OrthoDB" id="1366592at2"/>
<reference evidence="2" key="1">
    <citation type="submission" date="2019-05" db="EMBL/GenBank/DDBJ databases">
        <title>Flavobacterium profundi sp. nov., isolated from a deep-sea seamount.</title>
        <authorList>
            <person name="Zhang D.-C."/>
        </authorList>
    </citation>
    <scope>NUCLEOTIDE SEQUENCE [LARGE SCALE GENOMIC DNA]</scope>
    <source>
        <strain evidence="2">TP390</strain>
    </source>
</reference>
<sequence>MKSKFLNIEGAQVLTKENQKNIFGGVSGNYDLSKCGCSCSGSVTGPFYCQKFIACPQVYTCHEEI</sequence>
<dbReference type="EMBL" id="WQLW01000001">
    <property type="protein sequence ID" value="MVO07875.1"/>
    <property type="molecule type" value="Genomic_DNA"/>
</dbReference>
<protein>
    <recommendedName>
        <fullName evidence="3">Natural product</fullName>
    </recommendedName>
</protein>
<dbReference type="RefSeq" id="WP_140996267.1">
    <property type="nucleotide sequence ID" value="NZ_VDCZ01000001.1"/>
</dbReference>
<comment type="caution">
    <text evidence="1">The sequence shown here is derived from an EMBL/GenBank/DDBJ whole genome shotgun (WGS) entry which is preliminary data.</text>
</comment>
<dbReference type="AlphaFoldDB" id="A0A6I4IE86"/>
<proteinExistence type="predicted"/>